<evidence type="ECO:0000256" key="4">
    <source>
        <dbReference type="PROSITE-ProRule" id="PRU00354"/>
    </source>
</evidence>
<dbReference type="InterPro" id="IPR030374">
    <property type="entry name" value="PABS"/>
</dbReference>
<keyword evidence="7" id="KW-1185">Reference proteome</keyword>
<feature type="domain" description="PABS" evidence="5">
    <location>
        <begin position="86"/>
        <end position="249"/>
    </location>
</feature>
<sequence length="332" mass="37331">MLNSTLRLEGYSLVARQESLTGYISVLDNVKAEYRVMRCDHSLLGGEYLNKPKGSRYNEPVYTIFLTLEAVRLLQTKSSENQLLAPSAHRHALVIGVGIGTAPAALIAHRVHTTTIEIDPVVHDFATQYFDFPRNHTSIIGDAIKVVGAMQKSKETRNSYDYIIHDVFTGGAEPIDLFTRDFIMGLSDLLRPDGIIAINYAGDLFLPIAASVVRTVESVFPKCRLYREAAPPKAPGAMDYTNMVMFCRKSPEEFSFRDPVEADFLGSPARRQHLKPQQEIPGSYFKRGRQQKGEVLRRGHISREMQSSTVASAAGHWYLMRTVLPDIVWENW</sequence>
<dbReference type="Pfam" id="PF01564">
    <property type="entry name" value="Spermine_synth"/>
    <property type="match status" value="1"/>
</dbReference>
<organism evidence="6 7">
    <name type="scientific">Imshaugia aleurites</name>
    <dbReference type="NCBI Taxonomy" id="172621"/>
    <lineage>
        <taxon>Eukaryota</taxon>
        <taxon>Fungi</taxon>
        <taxon>Dikarya</taxon>
        <taxon>Ascomycota</taxon>
        <taxon>Pezizomycotina</taxon>
        <taxon>Lecanoromycetes</taxon>
        <taxon>OSLEUM clade</taxon>
        <taxon>Lecanoromycetidae</taxon>
        <taxon>Lecanorales</taxon>
        <taxon>Lecanorineae</taxon>
        <taxon>Parmeliaceae</taxon>
        <taxon>Imshaugia</taxon>
    </lineage>
</organism>
<dbReference type="GO" id="GO:0016740">
    <property type="term" value="F:transferase activity"/>
    <property type="evidence" value="ECO:0007669"/>
    <property type="project" value="UniProtKB-UniRule"/>
</dbReference>
<dbReference type="PANTHER" id="PTHR43317:SF1">
    <property type="entry name" value="THERMOSPERMINE SYNTHASE ACAULIS5"/>
    <property type="match status" value="1"/>
</dbReference>
<evidence type="ECO:0000259" key="5">
    <source>
        <dbReference type="PROSITE" id="PS51006"/>
    </source>
</evidence>
<evidence type="ECO:0000256" key="1">
    <source>
        <dbReference type="ARBA" id="ARBA00007867"/>
    </source>
</evidence>
<accession>A0A8H3IRW5</accession>
<evidence type="ECO:0000313" key="7">
    <source>
        <dbReference type="Proteomes" id="UP000664534"/>
    </source>
</evidence>
<dbReference type="NCBIfam" id="NF037959">
    <property type="entry name" value="MFS_SpdSyn"/>
    <property type="match status" value="1"/>
</dbReference>
<dbReference type="OrthoDB" id="2016285at2759"/>
<comment type="caution">
    <text evidence="6">The sequence shown here is derived from an EMBL/GenBank/DDBJ whole genome shotgun (WGS) entry which is preliminary data.</text>
</comment>
<gene>
    <name evidence="6" type="ORF">IMSHALPRED_006385</name>
</gene>
<keyword evidence="2 4" id="KW-0808">Transferase</keyword>
<dbReference type="AlphaFoldDB" id="A0A8H3IRW5"/>
<dbReference type="PROSITE" id="PS51006">
    <property type="entry name" value="PABS_2"/>
    <property type="match status" value="1"/>
</dbReference>
<name>A0A8H3IRW5_9LECA</name>
<dbReference type="Gene3D" id="3.40.50.150">
    <property type="entry name" value="Vaccinia Virus protein VP39"/>
    <property type="match status" value="1"/>
</dbReference>
<reference evidence="6" key="1">
    <citation type="submission" date="2021-03" db="EMBL/GenBank/DDBJ databases">
        <authorList>
            <person name="Tagirdzhanova G."/>
        </authorList>
    </citation>
    <scope>NUCLEOTIDE SEQUENCE</scope>
</reference>
<dbReference type="PANTHER" id="PTHR43317">
    <property type="entry name" value="THERMOSPERMINE SYNTHASE ACAULIS5"/>
    <property type="match status" value="1"/>
</dbReference>
<dbReference type="InterPro" id="IPR029063">
    <property type="entry name" value="SAM-dependent_MTases_sf"/>
</dbReference>
<evidence type="ECO:0000313" key="6">
    <source>
        <dbReference type="EMBL" id="CAF9925130.1"/>
    </source>
</evidence>
<dbReference type="GO" id="GO:0006596">
    <property type="term" value="P:polyamine biosynthetic process"/>
    <property type="evidence" value="ECO:0007669"/>
    <property type="project" value="UniProtKB-UniRule"/>
</dbReference>
<feature type="active site" description="Proton acceptor" evidence="4">
    <location>
        <position position="166"/>
    </location>
</feature>
<dbReference type="EMBL" id="CAJPDT010000038">
    <property type="protein sequence ID" value="CAF9925130.1"/>
    <property type="molecule type" value="Genomic_DNA"/>
</dbReference>
<protein>
    <recommendedName>
        <fullName evidence="5">PABS domain-containing protein</fullName>
    </recommendedName>
</protein>
<evidence type="ECO:0000256" key="3">
    <source>
        <dbReference type="ARBA" id="ARBA00023115"/>
    </source>
</evidence>
<keyword evidence="3 4" id="KW-0620">Polyamine biosynthesis</keyword>
<evidence type="ECO:0000256" key="2">
    <source>
        <dbReference type="ARBA" id="ARBA00022679"/>
    </source>
</evidence>
<dbReference type="Proteomes" id="UP000664534">
    <property type="component" value="Unassembled WGS sequence"/>
</dbReference>
<proteinExistence type="inferred from homology"/>
<dbReference type="SUPFAM" id="SSF53335">
    <property type="entry name" value="S-adenosyl-L-methionine-dependent methyltransferases"/>
    <property type="match status" value="1"/>
</dbReference>
<comment type="similarity">
    <text evidence="1">Belongs to the spermidine/spermine synthase family.</text>
</comment>